<evidence type="ECO:0000256" key="3">
    <source>
        <dbReference type="ARBA" id="ARBA00022475"/>
    </source>
</evidence>
<dbReference type="SUPFAM" id="SSF103088">
    <property type="entry name" value="OmpA-like"/>
    <property type="match status" value="1"/>
</dbReference>
<feature type="domain" description="OmpA-like" evidence="9">
    <location>
        <begin position="147"/>
        <end position="267"/>
    </location>
</feature>
<evidence type="ECO:0000256" key="4">
    <source>
        <dbReference type="ARBA" id="ARBA00022692"/>
    </source>
</evidence>
<keyword evidence="5 8" id="KW-1133">Transmembrane helix</keyword>
<reference evidence="10 11" key="1">
    <citation type="journal article" date="2011" name="Front. Microbiol.">
        <title>Genomic signatures of strain selection and enhancement in Bacillus atrophaeus var. globigii, a historical biowarfare simulant.</title>
        <authorList>
            <person name="Gibbons H.S."/>
            <person name="Broomall S.M."/>
            <person name="McNew L.A."/>
            <person name="Daligault H."/>
            <person name="Chapman C."/>
            <person name="Bruce D."/>
            <person name="Karavis M."/>
            <person name="Krepps M."/>
            <person name="McGregor P.A."/>
            <person name="Hong C."/>
            <person name="Park K.H."/>
            <person name="Akmal A."/>
            <person name="Feldman A."/>
            <person name="Lin J.S."/>
            <person name="Chang W.E."/>
            <person name="Higgs B.W."/>
            <person name="Demirev P."/>
            <person name="Lindquist J."/>
            <person name="Liem A."/>
            <person name="Fochler E."/>
            <person name="Read T.D."/>
            <person name="Tapia R."/>
            <person name="Johnson S."/>
            <person name="Bishop-Lilly K.A."/>
            <person name="Detter C."/>
            <person name="Han C."/>
            <person name="Sozhamannan S."/>
            <person name="Rosenzweig C.N."/>
            <person name="Skowronski E.W."/>
        </authorList>
    </citation>
    <scope>NUCLEOTIDE SEQUENCE [LARGE SCALE GENOMIC DNA]</scope>
    <source>
        <strain evidence="10 11">AK5</strain>
    </source>
</reference>
<dbReference type="InterPro" id="IPR036737">
    <property type="entry name" value="OmpA-like_sf"/>
</dbReference>
<dbReference type="CDD" id="cd07185">
    <property type="entry name" value="OmpA_C-like"/>
    <property type="match status" value="1"/>
</dbReference>
<keyword evidence="6 7" id="KW-0472">Membrane</keyword>
<dbReference type="InterPro" id="IPR006665">
    <property type="entry name" value="OmpA-like"/>
</dbReference>
<name>A0A432VVZ1_9GAMM</name>
<evidence type="ECO:0000259" key="9">
    <source>
        <dbReference type="PROSITE" id="PS51123"/>
    </source>
</evidence>
<comment type="caution">
    <text evidence="10">The sequence shown here is derived from an EMBL/GenBank/DDBJ whole genome shotgun (WGS) entry which is preliminary data.</text>
</comment>
<keyword evidence="4 8" id="KW-0812">Transmembrane</keyword>
<dbReference type="EMBL" id="PIPI01000002">
    <property type="protein sequence ID" value="RUO20770.1"/>
    <property type="molecule type" value="Genomic_DNA"/>
</dbReference>
<proteinExistence type="inferred from homology"/>
<evidence type="ECO:0000256" key="5">
    <source>
        <dbReference type="ARBA" id="ARBA00022989"/>
    </source>
</evidence>
<dbReference type="PANTHER" id="PTHR30329">
    <property type="entry name" value="STATOR ELEMENT OF FLAGELLAR MOTOR COMPLEX"/>
    <property type="match status" value="1"/>
</dbReference>
<evidence type="ECO:0000256" key="8">
    <source>
        <dbReference type="SAM" id="Phobius"/>
    </source>
</evidence>
<gene>
    <name evidence="10" type="ORF">CWE06_05560</name>
</gene>
<sequence>MADNDRRPIVIRRKKVVHKHHGGSWKIALADFMTALMALFLVMWILSMASDEQRQGVSEYFRAPLAVAMAGGDRMTSASNVIHGGGPDPMHAEGEQARIDYRMETRPADVRRHFQNIQRQIEQAIQEDPVLRQLRPQLRLDLTREGLRIQLMDTEQRPMFEVGSAKVAPYMERLLRTLAPIINQVENKLTITGHTDSLPYADGYSGYSNWELSADRANASRRELIAGGLEPDKLISISGVADRIPLTGVEPRDPMNRRITLVLHTQQSAEFIQRQGLLPGDEEAFQQLLESELDEATLEGSMSQFFL</sequence>
<dbReference type="AlphaFoldDB" id="A0A432VVZ1"/>
<dbReference type="GO" id="GO:0005886">
    <property type="term" value="C:plasma membrane"/>
    <property type="evidence" value="ECO:0007669"/>
    <property type="project" value="UniProtKB-SubCell"/>
</dbReference>
<dbReference type="InterPro" id="IPR025713">
    <property type="entry name" value="MotB-like_N_dom"/>
</dbReference>
<comment type="subcellular location">
    <subcellularLocation>
        <location evidence="1">Cell membrane</location>
        <topology evidence="1">Single-pass membrane protein</topology>
    </subcellularLocation>
</comment>
<keyword evidence="11" id="KW-1185">Reference proteome</keyword>
<dbReference type="InterPro" id="IPR050330">
    <property type="entry name" value="Bact_OuterMem_StrucFunc"/>
</dbReference>
<dbReference type="NCBIfam" id="NF006548">
    <property type="entry name" value="PRK09041.1"/>
    <property type="match status" value="1"/>
</dbReference>
<dbReference type="OrthoDB" id="9809186at2"/>
<evidence type="ECO:0000256" key="6">
    <source>
        <dbReference type="ARBA" id="ARBA00023136"/>
    </source>
</evidence>
<dbReference type="Gene3D" id="3.30.1330.60">
    <property type="entry name" value="OmpA-like domain"/>
    <property type="match status" value="1"/>
</dbReference>
<dbReference type="PANTHER" id="PTHR30329:SF21">
    <property type="entry name" value="LIPOPROTEIN YIAD-RELATED"/>
    <property type="match status" value="1"/>
</dbReference>
<evidence type="ECO:0000313" key="11">
    <source>
        <dbReference type="Proteomes" id="UP000288212"/>
    </source>
</evidence>
<dbReference type="PROSITE" id="PS51123">
    <property type="entry name" value="OMPA_2"/>
    <property type="match status" value="1"/>
</dbReference>
<evidence type="ECO:0000313" key="10">
    <source>
        <dbReference type="EMBL" id="RUO20770.1"/>
    </source>
</evidence>
<dbReference type="Pfam" id="PF00691">
    <property type="entry name" value="OmpA"/>
    <property type="match status" value="1"/>
</dbReference>
<dbReference type="Pfam" id="PF13677">
    <property type="entry name" value="MotB_plug"/>
    <property type="match status" value="1"/>
</dbReference>
<protein>
    <submittedName>
        <fullName evidence="10">Motility protein MotB</fullName>
    </submittedName>
</protein>
<feature type="transmembrane region" description="Helical" evidence="8">
    <location>
        <begin position="27"/>
        <end position="46"/>
    </location>
</feature>
<organism evidence="10 11">
    <name type="scientific">Aliidiomarina haloalkalitolerans</name>
    <dbReference type="NCBI Taxonomy" id="859059"/>
    <lineage>
        <taxon>Bacteria</taxon>
        <taxon>Pseudomonadati</taxon>
        <taxon>Pseudomonadota</taxon>
        <taxon>Gammaproteobacteria</taxon>
        <taxon>Alteromonadales</taxon>
        <taxon>Idiomarinaceae</taxon>
        <taxon>Aliidiomarina</taxon>
    </lineage>
</organism>
<dbReference type="RefSeq" id="WP_126791992.1">
    <property type="nucleotide sequence ID" value="NZ_PIPI01000002.1"/>
</dbReference>
<evidence type="ECO:0000256" key="7">
    <source>
        <dbReference type="PROSITE-ProRule" id="PRU00473"/>
    </source>
</evidence>
<keyword evidence="3" id="KW-1003">Cell membrane</keyword>
<accession>A0A432VVZ1</accession>
<comment type="similarity">
    <text evidence="2">Belongs to the MotB family.</text>
</comment>
<dbReference type="Proteomes" id="UP000288212">
    <property type="component" value="Unassembled WGS sequence"/>
</dbReference>
<evidence type="ECO:0000256" key="1">
    <source>
        <dbReference type="ARBA" id="ARBA00004162"/>
    </source>
</evidence>
<evidence type="ECO:0000256" key="2">
    <source>
        <dbReference type="ARBA" id="ARBA00008914"/>
    </source>
</evidence>